<dbReference type="InterPro" id="IPR020456">
    <property type="entry name" value="Acylphosphatase"/>
</dbReference>
<protein>
    <recommendedName>
        <fullName evidence="3 5">Acylphosphatase</fullName>
        <ecNumber evidence="2 5">3.6.1.7</ecNumber>
    </recommendedName>
</protein>
<dbReference type="AlphaFoldDB" id="A0A1C4C7G3"/>
<dbReference type="RefSeq" id="WP_091349109.1">
    <property type="nucleotide sequence ID" value="NZ_FMAQ01000007.1"/>
</dbReference>
<dbReference type="PRINTS" id="PR00112">
    <property type="entry name" value="ACYLPHPHTASE"/>
</dbReference>
<organism evidence="9 10">
    <name type="scientific">Gilliamella bombicola</name>
    <dbReference type="NCBI Taxonomy" id="1798182"/>
    <lineage>
        <taxon>Bacteria</taxon>
        <taxon>Pseudomonadati</taxon>
        <taxon>Pseudomonadota</taxon>
        <taxon>Gammaproteobacteria</taxon>
        <taxon>Orbales</taxon>
        <taxon>Orbaceae</taxon>
        <taxon>Gilliamella</taxon>
    </lineage>
</organism>
<dbReference type="InterPro" id="IPR036046">
    <property type="entry name" value="Acylphosphatase-like_dom_sf"/>
</dbReference>
<dbReference type="Proteomes" id="UP000199670">
    <property type="component" value="Unassembled WGS sequence"/>
</dbReference>
<keyword evidence="10" id="KW-1185">Reference proteome</keyword>
<feature type="active site" evidence="5">
    <location>
        <position position="37"/>
    </location>
</feature>
<dbReference type="PROSITE" id="PS00150">
    <property type="entry name" value="ACYLPHOSPHATASE_1"/>
    <property type="match status" value="1"/>
</dbReference>
<name>A0A1C4C7G3_9GAMM</name>
<dbReference type="STRING" id="1798182.GA0061081_10770"/>
<dbReference type="EMBL" id="FMAQ01000007">
    <property type="protein sequence ID" value="SCC15059.1"/>
    <property type="molecule type" value="Genomic_DNA"/>
</dbReference>
<dbReference type="InterPro" id="IPR017968">
    <property type="entry name" value="Acylphosphatase_CS"/>
</dbReference>
<feature type="active site" evidence="5">
    <location>
        <position position="19"/>
    </location>
</feature>
<dbReference type="PROSITE" id="PS51160">
    <property type="entry name" value="ACYLPHOSPHATASE_3"/>
    <property type="match status" value="1"/>
</dbReference>
<dbReference type="InterPro" id="IPR001792">
    <property type="entry name" value="Acylphosphatase-like_dom"/>
</dbReference>
<evidence type="ECO:0000313" key="9">
    <source>
        <dbReference type="EMBL" id="SCC15059.1"/>
    </source>
</evidence>
<keyword evidence="5 6" id="KW-0378">Hydrolase</keyword>
<evidence type="ECO:0000256" key="1">
    <source>
        <dbReference type="ARBA" id="ARBA00005614"/>
    </source>
</evidence>
<dbReference type="GO" id="GO:0003998">
    <property type="term" value="F:acylphosphatase activity"/>
    <property type="evidence" value="ECO:0007669"/>
    <property type="project" value="UniProtKB-EC"/>
</dbReference>
<reference evidence="10" key="1">
    <citation type="submission" date="2016-08" db="EMBL/GenBank/DDBJ databases">
        <authorList>
            <person name="Varghese N."/>
            <person name="Submissions Spin"/>
        </authorList>
    </citation>
    <scope>NUCLEOTIDE SEQUENCE [LARGE SCALE GENOMIC DNA]</scope>
    <source>
        <strain evidence="10">R-53248</strain>
    </source>
</reference>
<gene>
    <name evidence="9" type="ORF">GA0061081_10770</name>
</gene>
<evidence type="ECO:0000256" key="3">
    <source>
        <dbReference type="ARBA" id="ARBA00015991"/>
    </source>
</evidence>
<evidence type="ECO:0000256" key="7">
    <source>
        <dbReference type="RuleBase" id="RU004168"/>
    </source>
</evidence>
<dbReference type="SUPFAM" id="SSF54975">
    <property type="entry name" value="Acylphosphatase/BLUF domain-like"/>
    <property type="match status" value="1"/>
</dbReference>
<dbReference type="Pfam" id="PF00708">
    <property type="entry name" value="Acylphosphatase"/>
    <property type="match status" value="1"/>
</dbReference>
<dbReference type="NCBIfam" id="NF011000">
    <property type="entry name" value="PRK14426.1"/>
    <property type="match status" value="1"/>
</dbReference>
<accession>A0A1C4C7G3</accession>
<evidence type="ECO:0000313" key="10">
    <source>
        <dbReference type="Proteomes" id="UP000199670"/>
    </source>
</evidence>
<dbReference type="PANTHER" id="PTHR47268:SF4">
    <property type="entry name" value="ACYLPHOSPHATASE"/>
    <property type="match status" value="1"/>
</dbReference>
<dbReference type="OrthoDB" id="5295388at2"/>
<dbReference type="PROSITE" id="PS00151">
    <property type="entry name" value="ACYLPHOSPHATASE_2"/>
    <property type="match status" value="1"/>
</dbReference>
<dbReference type="Gene3D" id="3.30.70.100">
    <property type="match status" value="1"/>
</dbReference>
<comment type="similarity">
    <text evidence="1 7">Belongs to the acylphosphatase family.</text>
</comment>
<dbReference type="EC" id="3.6.1.7" evidence="2 5"/>
<evidence type="ECO:0000256" key="5">
    <source>
        <dbReference type="PROSITE-ProRule" id="PRU00520"/>
    </source>
</evidence>
<feature type="domain" description="Acylphosphatase-like" evidence="8">
    <location>
        <begin position="4"/>
        <end position="92"/>
    </location>
</feature>
<evidence type="ECO:0000256" key="4">
    <source>
        <dbReference type="ARBA" id="ARBA00047645"/>
    </source>
</evidence>
<comment type="catalytic activity">
    <reaction evidence="4 5 6">
        <text>an acyl phosphate + H2O = a carboxylate + phosphate + H(+)</text>
        <dbReference type="Rhea" id="RHEA:14965"/>
        <dbReference type="ChEBI" id="CHEBI:15377"/>
        <dbReference type="ChEBI" id="CHEBI:15378"/>
        <dbReference type="ChEBI" id="CHEBI:29067"/>
        <dbReference type="ChEBI" id="CHEBI:43474"/>
        <dbReference type="ChEBI" id="CHEBI:59918"/>
        <dbReference type="EC" id="3.6.1.7"/>
    </reaction>
</comment>
<evidence type="ECO:0000256" key="2">
    <source>
        <dbReference type="ARBA" id="ARBA00012150"/>
    </source>
</evidence>
<dbReference type="PANTHER" id="PTHR47268">
    <property type="entry name" value="ACYLPHOSPHATASE"/>
    <property type="match status" value="1"/>
</dbReference>
<evidence type="ECO:0000256" key="6">
    <source>
        <dbReference type="RuleBase" id="RU000553"/>
    </source>
</evidence>
<sequence length="92" mass="10447">MIKKVKINVKGRVQGVGFRFFTYQQAQKLGLVGYVRNLENGDVEIIAQGDHLQIAKLTKWIENGGPASSRISHVKIYELLPQNDLTSFNVRY</sequence>
<evidence type="ECO:0000259" key="8">
    <source>
        <dbReference type="PROSITE" id="PS51160"/>
    </source>
</evidence>
<proteinExistence type="inferred from homology"/>